<dbReference type="EC" id="2.7.11.-" evidence="2"/>
<evidence type="ECO:0000313" key="2">
    <source>
        <dbReference type="EMBL" id="CUH43220.1"/>
    </source>
</evidence>
<dbReference type="InterPro" id="IPR027417">
    <property type="entry name" value="P-loop_NTPase"/>
</dbReference>
<evidence type="ECO:0000259" key="1">
    <source>
        <dbReference type="Pfam" id="PF07475"/>
    </source>
</evidence>
<dbReference type="AlphaFoldDB" id="A0A0N7LNS3"/>
<dbReference type="GO" id="GO:0005524">
    <property type="term" value="F:ATP binding"/>
    <property type="evidence" value="ECO:0007669"/>
    <property type="project" value="InterPro"/>
</dbReference>
<dbReference type="GO" id="GO:0000155">
    <property type="term" value="F:phosphorelay sensor kinase activity"/>
    <property type="evidence" value="ECO:0007669"/>
    <property type="project" value="InterPro"/>
</dbReference>
<dbReference type="Proteomes" id="UP000050786">
    <property type="component" value="Unassembled WGS sequence"/>
</dbReference>
<dbReference type="EMBL" id="CYPS01000036">
    <property type="protein sequence ID" value="CUH43220.1"/>
    <property type="molecule type" value="Genomic_DNA"/>
</dbReference>
<keyword evidence="3" id="KW-1185">Reference proteome</keyword>
<keyword evidence="2" id="KW-0808">Transferase</keyword>
<dbReference type="Pfam" id="PF07475">
    <property type="entry name" value="Hpr_kinase_C"/>
    <property type="match status" value="1"/>
</dbReference>
<dbReference type="RefSeq" id="WP_058273262.1">
    <property type="nucleotide sequence ID" value="NZ_CYPS01000036.1"/>
</dbReference>
<name>A0A0N7LNS3_9RHOB</name>
<reference evidence="3" key="1">
    <citation type="submission" date="2015-09" db="EMBL/GenBank/DDBJ databases">
        <authorList>
            <person name="Rodrigo-Torres L."/>
            <person name="Arahal D.R."/>
        </authorList>
    </citation>
    <scope>NUCLEOTIDE SEQUENCE [LARGE SCALE GENOMIC DNA]</scope>
    <source>
        <strain evidence="3">CECT 4293</strain>
    </source>
</reference>
<dbReference type="Gene3D" id="3.40.50.300">
    <property type="entry name" value="P-loop containing nucleotide triphosphate hydrolases"/>
    <property type="match status" value="1"/>
</dbReference>
<sequence>MSALSIYDLEKQDSAILHASCAAVGGRGLLIVGASGAGKSALVLQMMALGAELVGDDRVALRNNGGEVTADAAPNIRGVIEARGIGLLRVPPVGPVGLRYVVDLDQREEARLPDPISIRALGQTVPLLRGRGVPNLASALMQLMKMGRVNPEWPSK</sequence>
<feature type="domain" description="HPr kinase/phosphorylase C-terminal" evidence="1">
    <location>
        <begin position="15"/>
        <end position="90"/>
    </location>
</feature>
<organism evidence="2 3">
    <name type="scientific">Ruegeria atlantica</name>
    <dbReference type="NCBI Taxonomy" id="81569"/>
    <lineage>
        <taxon>Bacteria</taxon>
        <taxon>Pseudomonadati</taxon>
        <taxon>Pseudomonadota</taxon>
        <taxon>Alphaproteobacteria</taxon>
        <taxon>Rhodobacterales</taxon>
        <taxon>Roseobacteraceae</taxon>
        <taxon>Ruegeria</taxon>
    </lineage>
</organism>
<evidence type="ECO:0000313" key="3">
    <source>
        <dbReference type="Proteomes" id="UP000050786"/>
    </source>
</evidence>
<proteinExistence type="predicted"/>
<accession>A0A0N7LNS3</accession>
<dbReference type="GO" id="GO:0006109">
    <property type="term" value="P:regulation of carbohydrate metabolic process"/>
    <property type="evidence" value="ECO:0007669"/>
    <property type="project" value="InterPro"/>
</dbReference>
<dbReference type="InterPro" id="IPR011104">
    <property type="entry name" value="Hpr_kin/Pase_C"/>
</dbReference>
<protein>
    <submittedName>
        <fullName evidence="2">HPr kinase/phosphorylase</fullName>
        <ecNumber evidence="2">2.7.11.-</ecNumber>
    </submittedName>
</protein>
<gene>
    <name evidence="2" type="primary">hprK</name>
    <name evidence="2" type="ORF">RUM4293_02113</name>
</gene>
<keyword evidence="2" id="KW-0418">Kinase</keyword>
<dbReference type="SUPFAM" id="SSF53795">
    <property type="entry name" value="PEP carboxykinase-like"/>
    <property type="match status" value="1"/>
</dbReference>